<organism evidence="4 5">
    <name type="scientific">Puccinia striiformis</name>
    <dbReference type="NCBI Taxonomy" id="27350"/>
    <lineage>
        <taxon>Eukaryota</taxon>
        <taxon>Fungi</taxon>
        <taxon>Dikarya</taxon>
        <taxon>Basidiomycota</taxon>
        <taxon>Pucciniomycotina</taxon>
        <taxon>Pucciniomycetes</taxon>
        <taxon>Pucciniales</taxon>
        <taxon>Pucciniaceae</taxon>
        <taxon>Puccinia</taxon>
    </lineage>
</organism>
<keyword evidence="5" id="KW-1185">Reference proteome</keyword>
<feature type="region of interest" description="Disordered" evidence="1">
    <location>
        <begin position="669"/>
        <end position="702"/>
    </location>
</feature>
<evidence type="ECO:0000259" key="3">
    <source>
        <dbReference type="Pfam" id="PF12222"/>
    </source>
</evidence>
<dbReference type="VEuPathDB" id="FungiDB:PSHT_15730"/>
<dbReference type="InterPro" id="IPR056948">
    <property type="entry name" value="PNGaseA_N"/>
</dbReference>
<dbReference type="AlphaFoldDB" id="A0A2S4UFV3"/>
<dbReference type="VEuPathDB" id="FungiDB:PSTT_15776"/>
<evidence type="ECO:0000313" key="5">
    <source>
        <dbReference type="Proteomes" id="UP000239156"/>
    </source>
</evidence>
<name>A0A2S4UFV3_9BASI</name>
<feature type="domain" description="Peptide N-acetyl-beta-D-glucosaminyl asparaginase amidase A N-terminal" evidence="3">
    <location>
        <begin position="124"/>
        <end position="418"/>
    </location>
</feature>
<dbReference type="Pfam" id="PF12222">
    <property type="entry name" value="PNGaseA"/>
    <property type="match status" value="1"/>
</dbReference>
<evidence type="ECO:0000256" key="2">
    <source>
        <dbReference type="SAM" id="SignalP"/>
    </source>
</evidence>
<sequence length="702" mass="76735">MFRLSLSCVALWALLNSLTLVHSDDTPHGTSKHYMLAKRSTGPIPSATSRSDSLHQSPKANLAKWLSGTYFHYFLGKTCKHKLYTTQRVRKGRQLGFRYFQFDSQLSTFVNASPEKIPKFCPATNSFSLLLHPLIASVGTQYDRLGMLYLNDIEAEPTKEGIIWTDSRHDKYTPLLSRPATFSLDIGNTVDPLLDLTGNFEVTLSAKFYPPTPEFPASKKADRIINMGRGTGNNMTSFLSFPRNVATAYLDLFASGSGKEEVRKSVYPLTWTLTDQQPSGNSKLKFWYTNVPDAYTPQLDPANTGAATGKGSHREVQVWIDNFLAGVAYPFPVIYTGGMLLTWWRPIAAIGAFDAPTYTIDISPFVPLLSDSKPHNFTIFVEGQGEKGSINQEWLFSASVFISLDPTGVRTTGRMLTYLTDSKTTVDVPKEVRIPPNMDPKSLISFATHSFRKLEISSNIVTGTKGAQVVKVEQDMTFINQQSWGPGAAYQSVVMSSKGNTISTHGDVAEKIDEFRYPFNLTLSALSVPPATKVVGHLNHKYSRTQIFPLCPTLGKINIETTQDCAGELLLNGNGRALSGLGRTIQSFTYKDGKGGTYARDVDIYNSTKTIRDRQSGTLLPVDKAKVLGELSLSDTSLGTSLLSTENLSTNGASANDLPANAFSTSAIGNGPHLAGDKNARGAPGRLLHTPPPSGLKKSNPQ</sequence>
<reference evidence="4" key="1">
    <citation type="submission" date="2017-12" db="EMBL/GenBank/DDBJ databases">
        <title>Gene loss provides genomic basis for host adaptation in cereal stripe rust fungi.</title>
        <authorList>
            <person name="Xia C."/>
        </authorList>
    </citation>
    <scope>NUCLEOTIDE SEQUENCE [LARGE SCALE GENOMIC DNA]</scope>
    <source>
        <strain evidence="4">93-210</strain>
    </source>
</reference>
<feature type="signal peptide" evidence="2">
    <location>
        <begin position="1"/>
        <end position="23"/>
    </location>
</feature>
<dbReference type="PANTHER" id="PTHR31104">
    <property type="entry name" value="PEPTIDE-N4-(N-ACETYL-BETA-GLUCOSAMINYL)ASPARAGINE AMIDASE A PROTEIN"/>
    <property type="match status" value="1"/>
</dbReference>
<dbReference type="Proteomes" id="UP000239156">
    <property type="component" value="Unassembled WGS sequence"/>
</dbReference>
<proteinExistence type="predicted"/>
<dbReference type="InterPro" id="IPR021102">
    <property type="entry name" value="PNGase_A"/>
</dbReference>
<accession>A0A2S4UFV3</accession>
<dbReference type="EMBL" id="PKSL01000307">
    <property type="protein sequence ID" value="POV96193.1"/>
    <property type="molecule type" value="Genomic_DNA"/>
</dbReference>
<evidence type="ECO:0000313" key="4">
    <source>
        <dbReference type="EMBL" id="POV96193.1"/>
    </source>
</evidence>
<feature type="non-terminal residue" evidence="4">
    <location>
        <position position="702"/>
    </location>
</feature>
<dbReference type="Pfam" id="PF25156">
    <property type="entry name" value="PNGase_A_C"/>
    <property type="match status" value="1"/>
</dbReference>
<feature type="chain" id="PRO_5015732890" description="Peptide N-acetyl-beta-D-glucosaminyl asparaginase amidase A N-terminal domain-containing protein" evidence="2">
    <location>
        <begin position="24"/>
        <end position="702"/>
    </location>
</feature>
<protein>
    <recommendedName>
        <fullName evidence="3">Peptide N-acetyl-beta-D-glucosaminyl asparaginase amidase A N-terminal domain-containing protein</fullName>
    </recommendedName>
</protein>
<evidence type="ECO:0000256" key="1">
    <source>
        <dbReference type="SAM" id="MobiDB-lite"/>
    </source>
</evidence>
<keyword evidence="2" id="KW-0732">Signal</keyword>
<comment type="caution">
    <text evidence="4">The sequence shown here is derived from an EMBL/GenBank/DDBJ whole genome shotgun (WGS) entry which is preliminary data.</text>
</comment>
<gene>
    <name evidence="4" type="ORF">PSTT_15776</name>
</gene>